<accession>A0ABV0T2T7</accession>
<name>A0ABV0T2T7_9TELE</name>
<dbReference type="Proteomes" id="UP001482620">
    <property type="component" value="Unassembled WGS sequence"/>
</dbReference>
<dbReference type="EMBL" id="JAHRIQ010015644">
    <property type="protein sequence ID" value="MEQ2226602.1"/>
    <property type="molecule type" value="Genomic_DNA"/>
</dbReference>
<feature type="compositionally biased region" description="Basic residues" evidence="1">
    <location>
        <begin position="89"/>
        <end position="102"/>
    </location>
</feature>
<keyword evidence="3" id="KW-1185">Reference proteome</keyword>
<comment type="caution">
    <text evidence="2">The sequence shown here is derived from an EMBL/GenBank/DDBJ whole genome shotgun (WGS) entry which is preliminary data.</text>
</comment>
<organism evidence="2 3">
    <name type="scientific">Ilyodon furcidens</name>
    <name type="common">goldbreast splitfin</name>
    <dbReference type="NCBI Taxonomy" id="33524"/>
    <lineage>
        <taxon>Eukaryota</taxon>
        <taxon>Metazoa</taxon>
        <taxon>Chordata</taxon>
        <taxon>Craniata</taxon>
        <taxon>Vertebrata</taxon>
        <taxon>Euteleostomi</taxon>
        <taxon>Actinopterygii</taxon>
        <taxon>Neopterygii</taxon>
        <taxon>Teleostei</taxon>
        <taxon>Neoteleostei</taxon>
        <taxon>Acanthomorphata</taxon>
        <taxon>Ovalentaria</taxon>
        <taxon>Atherinomorphae</taxon>
        <taxon>Cyprinodontiformes</taxon>
        <taxon>Goodeidae</taxon>
        <taxon>Ilyodon</taxon>
    </lineage>
</organism>
<evidence type="ECO:0000313" key="2">
    <source>
        <dbReference type="EMBL" id="MEQ2226602.1"/>
    </source>
</evidence>
<feature type="region of interest" description="Disordered" evidence="1">
    <location>
        <begin position="26"/>
        <end position="102"/>
    </location>
</feature>
<proteinExistence type="predicted"/>
<protein>
    <submittedName>
        <fullName evidence="2">Uncharacterized protein</fullName>
    </submittedName>
</protein>
<gene>
    <name evidence="2" type="ORF">ILYODFUR_029003</name>
</gene>
<reference evidence="2 3" key="1">
    <citation type="submission" date="2021-06" db="EMBL/GenBank/DDBJ databases">
        <authorList>
            <person name="Palmer J.M."/>
        </authorList>
    </citation>
    <scope>NUCLEOTIDE SEQUENCE [LARGE SCALE GENOMIC DNA]</scope>
    <source>
        <strain evidence="3">if_2019</strain>
        <tissue evidence="2">Muscle</tissue>
    </source>
</reference>
<sequence length="102" mass="11741">MTNTPSHMEQDPSQSKLRDLTFQFEHEAKENSASNQRRMTSKTDVDEGPRKVSQKSDSHDEESPRPDAPRCKTNFPAKCDSTLPGYRRPLGHRGRWTVSFHK</sequence>
<evidence type="ECO:0000313" key="3">
    <source>
        <dbReference type="Proteomes" id="UP001482620"/>
    </source>
</evidence>
<feature type="compositionally biased region" description="Basic and acidic residues" evidence="1">
    <location>
        <begin position="41"/>
        <end position="70"/>
    </location>
</feature>
<evidence type="ECO:0000256" key="1">
    <source>
        <dbReference type="SAM" id="MobiDB-lite"/>
    </source>
</evidence>